<keyword evidence="2" id="KW-1133">Transmembrane helix</keyword>
<dbReference type="Proteomes" id="UP000824265">
    <property type="component" value="Unassembled WGS sequence"/>
</dbReference>
<protein>
    <submittedName>
        <fullName evidence="3">Uncharacterized protein</fullName>
    </submittedName>
</protein>
<reference evidence="3" key="2">
    <citation type="submission" date="2021-04" db="EMBL/GenBank/DDBJ databases">
        <authorList>
            <person name="Gilroy R."/>
        </authorList>
    </citation>
    <scope>NUCLEOTIDE SEQUENCE</scope>
    <source>
        <strain evidence="3">CHK195-6426</strain>
    </source>
</reference>
<feature type="compositionally biased region" description="Basic and acidic residues" evidence="1">
    <location>
        <begin position="97"/>
        <end position="115"/>
    </location>
</feature>
<comment type="caution">
    <text evidence="3">The sequence shown here is derived from an EMBL/GenBank/DDBJ whole genome shotgun (WGS) entry which is preliminary data.</text>
</comment>
<evidence type="ECO:0000256" key="2">
    <source>
        <dbReference type="SAM" id="Phobius"/>
    </source>
</evidence>
<feature type="region of interest" description="Disordered" evidence="1">
    <location>
        <begin position="1"/>
        <end position="24"/>
    </location>
</feature>
<dbReference type="AlphaFoldDB" id="A0A9D1R6Y6"/>
<keyword evidence="2" id="KW-0472">Membrane</keyword>
<feature type="transmembrane region" description="Helical" evidence="2">
    <location>
        <begin position="27"/>
        <end position="50"/>
    </location>
</feature>
<organism evidence="3 4">
    <name type="scientific">Candidatus Acetatifactor stercoripullorum</name>
    <dbReference type="NCBI Taxonomy" id="2838414"/>
    <lineage>
        <taxon>Bacteria</taxon>
        <taxon>Bacillati</taxon>
        <taxon>Bacillota</taxon>
        <taxon>Clostridia</taxon>
        <taxon>Lachnospirales</taxon>
        <taxon>Lachnospiraceae</taxon>
        <taxon>Acetatifactor</taxon>
    </lineage>
</organism>
<feature type="transmembrane region" description="Helical" evidence="2">
    <location>
        <begin position="56"/>
        <end position="78"/>
    </location>
</feature>
<feature type="region of interest" description="Disordered" evidence="1">
    <location>
        <begin position="90"/>
        <end position="115"/>
    </location>
</feature>
<evidence type="ECO:0000313" key="4">
    <source>
        <dbReference type="Proteomes" id="UP000824265"/>
    </source>
</evidence>
<dbReference type="EMBL" id="DXGH01000061">
    <property type="protein sequence ID" value="HIW82044.1"/>
    <property type="molecule type" value="Genomic_DNA"/>
</dbReference>
<keyword evidence="2" id="KW-0812">Transmembrane</keyword>
<reference evidence="3" key="1">
    <citation type="journal article" date="2021" name="PeerJ">
        <title>Extensive microbial diversity within the chicken gut microbiome revealed by metagenomics and culture.</title>
        <authorList>
            <person name="Gilroy R."/>
            <person name="Ravi A."/>
            <person name="Getino M."/>
            <person name="Pursley I."/>
            <person name="Horton D.L."/>
            <person name="Alikhan N.F."/>
            <person name="Baker D."/>
            <person name="Gharbi K."/>
            <person name="Hall N."/>
            <person name="Watson M."/>
            <person name="Adriaenssens E.M."/>
            <person name="Foster-Nyarko E."/>
            <person name="Jarju S."/>
            <person name="Secka A."/>
            <person name="Antonio M."/>
            <person name="Oren A."/>
            <person name="Chaudhuri R.R."/>
            <person name="La Ragione R."/>
            <person name="Hildebrand F."/>
            <person name="Pallen M.J."/>
        </authorList>
    </citation>
    <scope>NUCLEOTIDE SEQUENCE</scope>
    <source>
        <strain evidence="3">CHK195-6426</strain>
    </source>
</reference>
<gene>
    <name evidence="3" type="ORF">H9742_11125</name>
</gene>
<name>A0A9D1R6Y6_9FIRM</name>
<accession>A0A9D1R6Y6</accession>
<evidence type="ECO:0000256" key="1">
    <source>
        <dbReference type="SAM" id="MobiDB-lite"/>
    </source>
</evidence>
<evidence type="ECO:0000313" key="3">
    <source>
        <dbReference type="EMBL" id="HIW82044.1"/>
    </source>
</evidence>
<proteinExistence type="predicted"/>
<sequence>MNEDFKNKNGSSGENSEKKKKVTPKQIAAMTGVVLLVLLYVVTLFAAIFGSKAADILFQLCLFATIALPLVLWIYIWIFGRLTNRSTIADLNPDGASKQKEAAPEGEKSKKESGR</sequence>